<feature type="region of interest" description="Disordered" evidence="1">
    <location>
        <begin position="171"/>
        <end position="199"/>
    </location>
</feature>
<reference evidence="3" key="1">
    <citation type="submission" date="2022-01" db="UniProtKB">
        <authorList>
            <consortium name="EnsemblMetazoa"/>
        </authorList>
    </citation>
    <scope>IDENTIFICATION</scope>
</reference>
<evidence type="ECO:0000256" key="2">
    <source>
        <dbReference type="SAM" id="SignalP"/>
    </source>
</evidence>
<evidence type="ECO:0000256" key="1">
    <source>
        <dbReference type="SAM" id="MobiDB-lite"/>
    </source>
</evidence>
<feature type="chain" id="PRO_5035285487" description="CPR type cuticle protein" evidence="2">
    <location>
        <begin position="18"/>
        <end position="199"/>
    </location>
</feature>
<proteinExistence type="predicted"/>
<dbReference type="Proteomes" id="UP000494040">
    <property type="component" value="Unassembled WGS sequence"/>
</dbReference>
<evidence type="ECO:0008006" key="5">
    <source>
        <dbReference type="Google" id="ProtNLM"/>
    </source>
</evidence>
<name>A0A8I6RZG5_CIMLE</name>
<sequence length="199" mass="21882">MILSACLLNAILALAHATPFDRERRDPGRAMTWSGWMPGSGMSVFASSEDPWGQPSEGFRPPNSMGNGWSFEGPGTFGDPSVKQFDEDQVKPKPVEDEKEHKPIKPFHSKPRKSYDDEYDDRRHSGSNANASFNAWFPIMLGMYPGSDTRTKGSDQHPDDRGSVAAIANSVNHGRSGVASSHAIVYSGQQPNNRNSNKF</sequence>
<keyword evidence="2" id="KW-0732">Signal</keyword>
<feature type="compositionally biased region" description="Polar residues" evidence="1">
    <location>
        <begin position="187"/>
        <end position="199"/>
    </location>
</feature>
<dbReference type="OMA" id="RAMTWSG"/>
<feature type="compositionally biased region" description="Basic and acidic residues" evidence="1">
    <location>
        <begin position="113"/>
        <end position="124"/>
    </location>
</feature>
<keyword evidence="4" id="KW-1185">Reference proteome</keyword>
<evidence type="ECO:0000313" key="4">
    <source>
        <dbReference type="Proteomes" id="UP000494040"/>
    </source>
</evidence>
<dbReference type="GeneID" id="106668459"/>
<dbReference type="OrthoDB" id="6627608at2759"/>
<protein>
    <recommendedName>
        <fullName evidence="5">CPR type cuticle protein</fullName>
    </recommendedName>
</protein>
<feature type="signal peptide" evidence="2">
    <location>
        <begin position="1"/>
        <end position="17"/>
    </location>
</feature>
<feature type="compositionally biased region" description="Basic and acidic residues" evidence="1">
    <location>
        <begin position="84"/>
        <end position="103"/>
    </location>
</feature>
<feature type="region of interest" description="Disordered" evidence="1">
    <location>
        <begin position="48"/>
        <end position="130"/>
    </location>
</feature>
<dbReference type="EnsemblMetazoa" id="XM_014397252.2">
    <property type="protein sequence ID" value="XP_014252738.1"/>
    <property type="gene ID" value="LOC106668459"/>
</dbReference>
<dbReference type="AlphaFoldDB" id="A0A8I6RZG5"/>
<accession>A0A8I6RZG5</accession>
<dbReference type="KEGG" id="clec:106668459"/>
<evidence type="ECO:0000313" key="3">
    <source>
        <dbReference type="EnsemblMetazoa" id="XP_014252738.1"/>
    </source>
</evidence>
<dbReference type="RefSeq" id="XP_014252738.1">
    <property type="nucleotide sequence ID" value="XM_014397252.2"/>
</dbReference>
<organism evidence="3 4">
    <name type="scientific">Cimex lectularius</name>
    <name type="common">Bed bug</name>
    <name type="synonym">Acanthia lectularia</name>
    <dbReference type="NCBI Taxonomy" id="79782"/>
    <lineage>
        <taxon>Eukaryota</taxon>
        <taxon>Metazoa</taxon>
        <taxon>Ecdysozoa</taxon>
        <taxon>Arthropoda</taxon>
        <taxon>Hexapoda</taxon>
        <taxon>Insecta</taxon>
        <taxon>Pterygota</taxon>
        <taxon>Neoptera</taxon>
        <taxon>Paraneoptera</taxon>
        <taxon>Hemiptera</taxon>
        <taxon>Heteroptera</taxon>
        <taxon>Panheteroptera</taxon>
        <taxon>Cimicomorpha</taxon>
        <taxon>Cimicidae</taxon>
        <taxon>Cimex</taxon>
    </lineage>
</organism>